<evidence type="ECO:0000313" key="1">
    <source>
        <dbReference type="EMBL" id="SFG15124.1"/>
    </source>
</evidence>
<accession>A0A1I2PGD5</accession>
<dbReference type="InterPro" id="IPR013494">
    <property type="entry name" value="CHP02678"/>
</dbReference>
<name>A0A1I2PGD5_9FIRM</name>
<dbReference type="AlphaFoldDB" id="A0A1I2PGD5"/>
<keyword evidence="2" id="KW-1185">Reference proteome</keyword>
<dbReference type="STRING" id="341036.SAMN05660649_00888"/>
<gene>
    <name evidence="1" type="ORF">SAMN05660649_00888</name>
</gene>
<proteinExistence type="predicted"/>
<dbReference type="EMBL" id="FOOX01000002">
    <property type="protein sequence ID" value="SFG15124.1"/>
    <property type="molecule type" value="Genomic_DNA"/>
</dbReference>
<organism evidence="1 2">
    <name type="scientific">Desulfotruncus arcticus DSM 17038</name>
    <dbReference type="NCBI Taxonomy" id="1121424"/>
    <lineage>
        <taxon>Bacteria</taxon>
        <taxon>Bacillati</taxon>
        <taxon>Bacillota</taxon>
        <taxon>Clostridia</taxon>
        <taxon>Eubacteriales</taxon>
        <taxon>Desulfallaceae</taxon>
        <taxon>Desulfotruncus</taxon>
    </lineage>
</organism>
<dbReference type="Proteomes" id="UP000199337">
    <property type="component" value="Unassembled WGS sequence"/>
</dbReference>
<dbReference type="RefSeq" id="WP_092469072.1">
    <property type="nucleotide sequence ID" value="NZ_FOOX01000002.1"/>
</dbReference>
<evidence type="ECO:0000313" key="2">
    <source>
        <dbReference type="Proteomes" id="UP000199337"/>
    </source>
</evidence>
<protein>
    <submittedName>
        <fullName evidence="1">TIGR02678 family protein</fullName>
    </submittedName>
</protein>
<sequence>MSKTGESVKDIRQRCIQALLNRNWITKRDDPELFSYIRAQYQDLRDWFGEYCGFALLLNRQFAKLEKAPGRAQPWMGFDSFSEPRDYALFTYCLWYLEGKNEMDQFLLTDMVEEIREYLAGQDVFLDWTLYTHRLSMARALKQLKALGALVAVDGDESDWARAGHEHNVLYESSYLARYVLRRFPRDLTTYDSLAAFEAGTYPATPEGQLKKRRHHVYRRLLQEPVVYDRQWDNEEERYYVRTQRHTILENLANFAGLEGQRYREGLLFYYPEASGEMYLFPTGRGVSDIALLLAGELRRMLAREESGLYIEEDGRIGLTIAELEGIVLRLKERHKMLWSLQYRQSRGSELAEEVLAHLEEWGLAGRENDGRLWIYAALGRWNGDYDVYGGDE</sequence>
<dbReference type="OrthoDB" id="1654131at2"/>
<dbReference type="NCBIfam" id="TIGR02678">
    <property type="entry name" value="TIGR02678 family protein"/>
    <property type="match status" value="1"/>
</dbReference>
<dbReference type="Pfam" id="PF09661">
    <property type="entry name" value="DUF2398"/>
    <property type="match status" value="1"/>
</dbReference>
<reference evidence="2" key="1">
    <citation type="submission" date="2016-10" db="EMBL/GenBank/DDBJ databases">
        <authorList>
            <person name="Varghese N."/>
            <person name="Submissions S."/>
        </authorList>
    </citation>
    <scope>NUCLEOTIDE SEQUENCE [LARGE SCALE GENOMIC DNA]</scope>
    <source>
        <strain evidence="2">DSM 17038</strain>
    </source>
</reference>